<dbReference type="GO" id="GO:0000287">
    <property type="term" value="F:magnesium ion binding"/>
    <property type="evidence" value="ECO:0007669"/>
    <property type="project" value="UniProtKB-UniRule"/>
</dbReference>
<feature type="binding site" evidence="5">
    <location>
        <position position="15"/>
    </location>
    <ligand>
        <name>Mg(2+)</name>
        <dbReference type="ChEBI" id="CHEBI:18420"/>
    </ligand>
</feature>
<comment type="function">
    <text evidence="5">Toxic component of a toxin-antitoxin (TA) system. An RNase.</text>
</comment>
<organism evidence="7 8">
    <name type="scientific">Okeania hirsuta</name>
    <dbReference type="NCBI Taxonomy" id="1458930"/>
    <lineage>
        <taxon>Bacteria</taxon>
        <taxon>Bacillati</taxon>
        <taxon>Cyanobacteriota</taxon>
        <taxon>Cyanophyceae</taxon>
        <taxon>Oscillatoriophycideae</taxon>
        <taxon>Oscillatoriales</taxon>
        <taxon>Microcoleaceae</taxon>
        <taxon>Okeania</taxon>
    </lineage>
</organism>
<dbReference type="SUPFAM" id="SSF88723">
    <property type="entry name" value="PIN domain-like"/>
    <property type="match status" value="1"/>
</dbReference>
<keyword evidence="5" id="KW-0800">Toxin</keyword>
<feature type="domain" description="PIN" evidence="6">
    <location>
        <begin position="12"/>
        <end position="134"/>
    </location>
</feature>
<comment type="cofactor">
    <cofactor evidence="5">
        <name>Mg(2+)</name>
        <dbReference type="ChEBI" id="CHEBI:18420"/>
    </cofactor>
</comment>
<dbReference type="GO" id="GO:0016787">
    <property type="term" value="F:hydrolase activity"/>
    <property type="evidence" value="ECO:0007669"/>
    <property type="project" value="UniProtKB-KW"/>
</dbReference>
<keyword evidence="3 5" id="KW-0479">Metal-binding</keyword>
<dbReference type="HAMAP" id="MF_00265">
    <property type="entry name" value="VapC_Nob1"/>
    <property type="match status" value="1"/>
</dbReference>
<evidence type="ECO:0000259" key="6">
    <source>
        <dbReference type="Pfam" id="PF01850"/>
    </source>
</evidence>
<dbReference type="GO" id="GO:0090729">
    <property type="term" value="F:toxin activity"/>
    <property type="evidence" value="ECO:0007669"/>
    <property type="project" value="UniProtKB-KW"/>
</dbReference>
<evidence type="ECO:0000256" key="2">
    <source>
        <dbReference type="ARBA" id="ARBA00022722"/>
    </source>
</evidence>
<dbReference type="InterPro" id="IPR002716">
    <property type="entry name" value="PIN_dom"/>
</dbReference>
<keyword evidence="8" id="KW-1185">Reference proteome</keyword>
<gene>
    <name evidence="5" type="primary">vapC</name>
    <name evidence="7" type="ORF">D5R40_09785</name>
</gene>
<dbReference type="InterPro" id="IPR029060">
    <property type="entry name" value="PIN-like_dom_sf"/>
</dbReference>
<evidence type="ECO:0000256" key="5">
    <source>
        <dbReference type="HAMAP-Rule" id="MF_00265"/>
    </source>
</evidence>
<keyword evidence="2 5" id="KW-0540">Nuclease</keyword>
<evidence type="ECO:0000256" key="4">
    <source>
        <dbReference type="ARBA" id="ARBA00022801"/>
    </source>
</evidence>
<dbReference type="EC" id="3.1.-.-" evidence="5"/>
<evidence type="ECO:0000256" key="3">
    <source>
        <dbReference type="ARBA" id="ARBA00022723"/>
    </source>
</evidence>
<dbReference type="Pfam" id="PF01850">
    <property type="entry name" value="PIN"/>
    <property type="match status" value="1"/>
</dbReference>
<sequence>MGILEAITGTRVYLDTNIFIYAVEGYAEFQALLNELFEAFDNGSLKAITSELTLAEVLVKPLIENNTEVCLIYENAIQNSQLLKVVPINRKILIESARLRTMINLRLPDAIHGATAILNGCETFLTNDKRLEALSGINVLILSNLLSS</sequence>
<reference evidence="7 8" key="1">
    <citation type="journal article" date="2018" name="ACS Chem. Biol.">
        <title>Ketoreductase domain dysfunction expands chemodiversity: malyngamide biosynthesis in the cyanobacterium Okeania hirsuta.</title>
        <authorList>
            <person name="Moss N.A."/>
            <person name="Leao T."/>
            <person name="Rankin M."/>
            <person name="McCullough T.M."/>
            <person name="Qu P."/>
            <person name="Korobeynikov A."/>
            <person name="Smith J.L."/>
            <person name="Gerwick L."/>
            <person name="Gerwick W.H."/>
        </authorList>
    </citation>
    <scope>NUCLEOTIDE SEQUENCE [LARGE SCALE GENOMIC DNA]</scope>
    <source>
        <strain evidence="7 8">PAB10Feb10-1</strain>
    </source>
</reference>
<proteinExistence type="inferred from homology"/>
<dbReference type="InterPro" id="IPR022907">
    <property type="entry name" value="VapC_family"/>
</dbReference>
<comment type="caution">
    <text evidence="7">The sequence shown here is derived from an EMBL/GenBank/DDBJ whole genome shotgun (WGS) entry which is preliminary data.</text>
</comment>
<evidence type="ECO:0000313" key="7">
    <source>
        <dbReference type="EMBL" id="RQH46439.1"/>
    </source>
</evidence>
<dbReference type="RefSeq" id="WP_124145308.1">
    <property type="nucleotide sequence ID" value="NZ_CAWOKI010000078.1"/>
</dbReference>
<dbReference type="Gene3D" id="3.40.50.1010">
    <property type="entry name" value="5'-nuclease"/>
    <property type="match status" value="1"/>
</dbReference>
<keyword evidence="4 5" id="KW-0378">Hydrolase</keyword>
<feature type="binding site" evidence="5">
    <location>
        <position position="109"/>
    </location>
    <ligand>
        <name>Mg(2+)</name>
        <dbReference type="ChEBI" id="CHEBI:18420"/>
    </ligand>
</feature>
<evidence type="ECO:0000313" key="8">
    <source>
        <dbReference type="Proteomes" id="UP000269154"/>
    </source>
</evidence>
<comment type="similarity">
    <text evidence="5">Belongs to the PINc/VapC protein family.</text>
</comment>
<dbReference type="OrthoDB" id="574461at2"/>
<evidence type="ECO:0000256" key="1">
    <source>
        <dbReference type="ARBA" id="ARBA00022649"/>
    </source>
</evidence>
<dbReference type="GO" id="GO:0004540">
    <property type="term" value="F:RNA nuclease activity"/>
    <property type="evidence" value="ECO:0007669"/>
    <property type="project" value="InterPro"/>
</dbReference>
<dbReference type="EMBL" id="RCBY01000040">
    <property type="protein sequence ID" value="RQH46439.1"/>
    <property type="molecule type" value="Genomic_DNA"/>
</dbReference>
<keyword evidence="5" id="KW-0460">Magnesium</keyword>
<dbReference type="AlphaFoldDB" id="A0A3N6P5Y2"/>
<name>A0A3N6P5Y2_9CYAN</name>
<keyword evidence="1 5" id="KW-1277">Toxin-antitoxin system</keyword>
<dbReference type="Proteomes" id="UP000269154">
    <property type="component" value="Unassembled WGS sequence"/>
</dbReference>
<protein>
    <recommendedName>
        <fullName evidence="5">Ribonuclease VapC</fullName>
        <shortName evidence="5">RNase VapC</shortName>
        <ecNumber evidence="5">3.1.-.-</ecNumber>
    </recommendedName>
    <alternativeName>
        <fullName evidence="5">Toxin VapC</fullName>
    </alternativeName>
</protein>
<accession>A0A3N6P5Y2</accession>